<evidence type="ECO:0000313" key="2">
    <source>
        <dbReference type="EMBL" id="QAT88417.1"/>
    </source>
</evidence>
<accession>A0A410S2H4</accession>
<gene>
    <name evidence="2" type="primary">ybcI</name>
    <name evidence="2" type="ORF">EJ065_6892</name>
</gene>
<reference evidence="2 3" key="1">
    <citation type="submission" date="2018-12" db="EMBL/GenBank/DDBJ databases">
        <title>Complete Genome Sequence of the Corallopyronin A producing Myxobacterium Corallococcus coralloides B035.</title>
        <authorList>
            <person name="Bouhired S.M."/>
            <person name="Rupp O."/>
            <person name="Blom J."/>
            <person name="Schaeberle T.F."/>
            <person name="Kehraus S."/>
            <person name="Schiefer A."/>
            <person name="Pfarr K."/>
            <person name="Goesmann A."/>
            <person name="Hoerauf A."/>
            <person name="Koenig G.M."/>
        </authorList>
    </citation>
    <scope>NUCLEOTIDE SEQUENCE [LARGE SCALE GENOMIC DNA]</scope>
    <source>
        <strain evidence="2 3">B035</strain>
    </source>
</reference>
<dbReference type="PANTHER" id="PTHR35531">
    <property type="entry name" value="INNER MEMBRANE PROTEIN YBCI-RELATED"/>
    <property type="match status" value="1"/>
</dbReference>
<dbReference type="RefSeq" id="WP_128799588.1">
    <property type="nucleotide sequence ID" value="NZ_CP034669.1"/>
</dbReference>
<feature type="transmembrane region" description="Helical" evidence="1">
    <location>
        <begin position="28"/>
        <end position="50"/>
    </location>
</feature>
<name>A0A410S2H4_CORCK</name>
<dbReference type="Proteomes" id="UP000288758">
    <property type="component" value="Chromosome"/>
</dbReference>
<proteinExistence type="predicted"/>
<dbReference type="AlphaFoldDB" id="A0A410S2H4"/>
<organism evidence="2 3">
    <name type="scientific">Corallococcus coralloides</name>
    <name type="common">Myxococcus coralloides</name>
    <dbReference type="NCBI Taxonomy" id="184914"/>
    <lineage>
        <taxon>Bacteria</taxon>
        <taxon>Pseudomonadati</taxon>
        <taxon>Myxococcota</taxon>
        <taxon>Myxococcia</taxon>
        <taxon>Myxococcales</taxon>
        <taxon>Cystobacterineae</taxon>
        <taxon>Myxococcaceae</taxon>
        <taxon>Corallococcus</taxon>
    </lineage>
</organism>
<dbReference type="EMBL" id="CP034669">
    <property type="protein sequence ID" value="QAT88417.1"/>
    <property type="molecule type" value="Genomic_DNA"/>
</dbReference>
<dbReference type="PANTHER" id="PTHR35531:SF1">
    <property type="entry name" value="INNER MEMBRANE PROTEIN YBCI-RELATED"/>
    <property type="match status" value="1"/>
</dbReference>
<keyword evidence="1" id="KW-0812">Transmembrane</keyword>
<keyword evidence="1" id="KW-1133">Transmembrane helix</keyword>
<feature type="transmembrane region" description="Helical" evidence="1">
    <location>
        <begin position="148"/>
        <end position="167"/>
    </location>
</feature>
<dbReference type="Pfam" id="PF04307">
    <property type="entry name" value="YdjM"/>
    <property type="match status" value="1"/>
</dbReference>
<keyword evidence="1" id="KW-0472">Membrane</keyword>
<feature type="transmembrane region" description="Helical" evidence="1">
    <location>
        <begin position="62"/>
        <end position="81"/>
    </location>
</feature>
<protein>
    <submittedName>
        <fullName evidence="2">Inner membrane protein YbcI</fullName>
    </submittedName>
</protein>
<dbReference type="InterPro" id="IPR007404">
    <property type="entry name" value="YdjM-like"/>
</dbReference>
<evidence type="ECO:0000313" key="3">
    <source>
        <dbReference type="Proteomes" id="UP000288758"/>
    </source>
</evidence>
<sequence length="181" mass="18957">MASIGHVAVGMALGRYETGAGAPWRRRVAVMAFLSLLALLPDADVVAFALRIPYAATWGHRGASHSFVFAAAVALAVAALARWKGESATRWGVLTLAAVASHGILDTLTDGGLGAALFWPFSNARVFAPVRPLPVAPIGAGMLSARGLYVSGVEFLVFLPAWLYALWPRKKAHAAGSVQVP</sequence>
<evidence type="ECO:0000256" key="1">
    <source>
        <dbReference type="SAM" id="Phobius"/>
    </source>
</evidence>